<organism evidence="5 6">
    <name type="scientific">Aphanomyces euteiches</name>
    <dbReference type="NCBI Taxonomy" id="100861"/>
    <lineage>
        <taxon>Eukaryota</taxon>
        <taxon>Sar</taxon>
        <taxon>Stramenopiles</taxon>
        <taxon>Oomycota</taxon>
        <taxon>Saprolegniomycetes</taxon>
        <taxon>Saprolegniales</taxon>
        <taxon>Verrucalvaceae</taxon>
        <taxon>Aphanomyces</taxon>
    </lineage>
</organism>
<sequence>MPERYSRRLTGLGVEYSGLEDPKATTTHDQATASSAQTEVYPADLTDLLQDADDTTEGSPPSPHRKRPSNESPTISPPTERAPPKRPLLPQETPAITYPDRDELVRFQPSPIPAPAPSFITTTPIVELEESPASSPSAFKNELWPLALRLLHSQVQQAATIQQELQNRQAQLLIENSQLAREHAALIEHTRLLKDTRQNDFRTIASELQERYDRETSAFQRELEAKYQEVCEVLQRDRVASNLQIQEATTTITDLNKQLHAAREKLALQSSAERTAAQVDQIRLQEVQTLNAALMRSRRENADLIRRLQLATEQTNLTGNDLERARLTWTQERETLEAENQRTSEELSACYTLLDESRMQMAQMREELARAVEHASLTPSGPCPTCATLQAQLSEERALHSKEVANLMADNRALQEREHESAEQRISGLQKELDRLRTEGSSRNHEFEARAQNLQRQQAELQNTLAMVRQATASSDASYERAVEEQRRLQEAQERLKQEEQAIAAARAALSSDRASSLQQTILRGDPIQTVTNPYSSPSPYAPRGPLPTVNVVPIPYSPFAPTSAAYGSPQPSIKMVHPIGLTSVTDTTYTIPPPITATATYGYPYPATYPLSGAHPGDSNKMGPDPGPGGGGGSPPPNPPNPPSYPIPAPKIAPRDRSPDSRYADCKKFAPSLDSLEHRRFLEFFLRRFDELAVEYRLSEEQLLLVFGDRLVSSKIERAADWWMRLHEEEPHLSWVSVKELFRQEFIVQTLSQTYGKIMQPNRRDNESIRSFIWRLNDSHQEAGSDAPIIIQGIIEGCGDSAISNLLRQQRPRPRSAKECIRLLTDCEFDIDCCPNGSRSATKSSNSTSSLLTPARSPRQASKTADSSENVILQTIKDLKTELRADMLTLAGRNDAPYSTQSQLAALSTSVAPIAVTPNTPVPPRICMDADDVRGNMTRCGRCGRFRHGRNECHWASSTCSRCNTYGHSIWECGIPEDACRPSHQYDNTRPRGSFQNRDRNNRPNQTSNANRSSDSNNTPTTPDRGSSSGQHSNSQPASPRRDNRCFICREEGHWWADCPTNPLPQQAVALIERGASSVASF</sequence>
<evidence type="ECO:0000313" key="5">
    <source>
        <dbReference type="EMBL" id="KAF0727179.1"/>
    </source>
</evidence>
<feature type="compositionally biased region" description="Basic and acidic residues" evidence="3">
    <location>
        <begin position="654"/>
        <end position="664"/>
    </location>
</feature>
<keyword evidence="1" id="KW-0862">Zinc</keyword>
<dbReference type="GO" id="GO:0016460">
    <property type="term" value="C:myosin II complex"/>
    <property type="evidence" value="ECO:0007669"/>
    <property type="project" value="TreeGrafter"/>
</dbReference>
<dbReference type="SMART" id="SM00343">
    <property type="entry name" value="ZnF_C2HC"/>
    <property type="match status" value="2"/>
</dbReference>
<keyword evidence="6" id="KW-1185">Reference proteome</keyword>
<dbReference type="AlphaFoldDB" id="A0A6G0WJ02"/>
<proteinExistence type="predicted"/>
<dbReference type="InterPro" id="IPR001878">
    <property type="entry name" value="Znf_CCHC"/>
</dbReference>
<dbReference type="GO" id="GO:0032982">
    <property type="term" value="C:myosin filament"/>
    <property type="evidence" value="ECO:0007669"/>
    <property type="project" value="TreeGrafter"/>
</dbReference>
<dbReference type="PANTHER" id="PTHR45615:SF40">
    <property type="entry name" value="MYOSIN HEAVY CHAIN, NON-MUSCLE"/>
    <property type="match status" value="1"/>
</dbReference>
<dbReference type="PANTHER" id="PTHR45615">
    <property type="entry name" value="MYOSIN HEAVY CHAIN, NON-MUSCLE"/>
    <property type="match status" value="1"/>
</dbReference>
<keyword evidence="1" id="KW-0479">Metal-binding</keyword>
<feature type="compositionally biased region" description="Pro residues" evidence="3">
    <location>
        <begin position="635"/>
        <end position="652"/>
    </location>
</feature>
<feature type="domain" description="CCHC-type" evidence="4">
    <location>
        <begin position="1046"/>
        <end position="1061"/>
    </location>
</feature>
<evidence type="ECO:0000256" key="2">
    <source>
        <dbReference type="SAM" id="Coils"/>
    </source>
</evidence>
<gene>
    <name evidence="5" type="ORF">Ae201684_014710</name>
</gene>
<keyword evidence="1" id="KW-0863">Zinc-finger</keyword>
<dbReference type="InterPro" id="IPR036875">
    <property type="entry name" value="Znf_CCHC_sf"/>
</dbReference>
<reference evidence="5 6" key="1">
    <citation type="submission" date="2019-07" db="EMBL/GenBank/DDBJ databases">
        <title>Genomics analysis of Aphanomyces spp. identifies a new class of oomycete effector associated with host adaptation.</title>
        <authorList>
            <person name="Gaulin E."/>
        </authorList>
    </citation>
    <scope>NUCLEOTIDE SEQUENCE [LARGE SCALE GENOMIC DNA]</scope>
    <source>
        <strain evidence="5 6">ATCC 201684</strain>
    </source>
</reference>
<feature type="compositionally biased region" description="Polar residues" evidence="3">
    <location>
        <begin position="860"/>
        <end position="869"/>
    </location>
</feature>
<dbReference type="Gene3D" id="4.10.60.10">
    <property type="entry name" value="Zinc finger, CCHC-type"/>
    <property type="match status" value="1"/>
</dbReference>
<dbReference type="SUPFAM" id="SSF57756">
    <property type="entry name" value="Retrovirus zinc finger-like domains"/>
    <property type="match status" value="1"/>
</dbReference>
<dbReference type="GO" id="GO:0003676">
    <property type="term" value="F:nucleic acid binding"/>
    <property type="evidence" value="ECO:0007669"/>
    <property type="project" value="InterPro"/>
</dbReference>
<dbReference type="GO" id="GO:0005737">
    <property type="term" value="C:cytoplasm"/>
    <property type="evidence" value="ECO:0007669"/>
    <property type="project" value="TreeGrafter"/>
</dbReference>
<dbReference type="VEuPathDB" id="FungiDB:AeMF1_021020"/>
<keyword evidence="2" id="KW-0175">Coiled coil</keyword>
<feature type="region of interest" description="Disordered" evidence="3">
    <location>
        <begin position="613"/>
        <end position="664"/>
    </location>
</feature>
<dbReference type="Proteomes" id="UP000481153">
    <property type="component" value="Unassembled WGS sequence"/>
</dbReference>
<feature type="coiled-coil region" evidence="2">
    <location>
        <begin position="245"/>
        <end position="509"/>
    </location>
</feature>
<protein>
    <recommendedName>
        <fullName evidence="4">CCHC-type domain-containing protein</fullName>
    </recommendedName>
</protein>
<feature type="region of interest" description="Disordered" evidence="3">
    <location>
        <begin position="985"/>
        <end position="1043"/>
    </location>
</feature>
<evidence type="ECO:0000256" key="1">
    <source>
        <dbReference type="PROSITE-ProRule" id="PRU00047"/>
    </source>
</evidence>
<dbReference type="GO" id="GO:0000146">
    <property type="term" value="F:microfilament motor activity"/>
    <property type="evidence" value="ECO:0007669"/>
    <property type="project" value="TreeGrafter"/>
</dbReference>
<dbReference type="EMBL" id="VJMJ01000200">
    <property type="protein sequence ID" value="KAF0727179.1"/>
    <property type="molecule type" value="Genomic_DNA"/>
</dbReference>
<name>A0A6G0WJ02_9STRA</name>
<evidence type="ECO:0000256" key="3">
    <source>
        <dbReference type="SAM" id="MobiDB-lite"/>
    </source>
</evidence>
<feature type="compositionally biased region" description="Polar residues" evidence="3">
    <location>
        <begin position="24"/>
        <end position="38"/>
    </location>
</feature>
<comment type="caution">
    <text evidence="5">The sequence shown here is derived from an EMBL/GenBank/DDBJ whole genome shotgun (WGS) entry which is preliminary data.</text>
</comment>
<dbReference type="PROSITE" id="PS50158">
    <property type="entry name" value="ZF_CCHC"/>
    <property type="match status" value="1"/>
</dbReference>
<accession>A0A6G0WJ02</accession>
<feature type="region of interest" description="Disordered" evidence="3">
    <location>
        <begin position="1"/>
        <end position="97"/>
    </location>
</feature>
<dbReference type="GO" id="GO:0008270">
    <property type="term" value="F:zinc ion binding"/>
    <property type="evidence" value="ECO:0007669"/>
    <property type="project" value="UniProtKB-KW"/>
</dbReference>
<feature type="region of interest" description="Disordered" evidence="3">
    <location>
        <begin position="839"/>
        <end position="869"/>
    </location>
</feature>
<dbReference type="GO" id="GO:0051015">
    <property type="term" value="F:actin filament binding"/>
    <property type="evidence" value="ECO:0007669"/>
    <property type="project" value="TreeGrafter"/>
</dbReference>
<evidence type="ECO:0000259" key="4">
    <source>
        <dbReference type="PROSITE" id="PS50158"/>
    </source>
</evidence>
<feature type="compositionally biased region" description="Low complexity" evidence="3">
    <location>
        <begin position="839"/>
        <end position="854"/>
    </location>
</feature>
<feature type="compositionally biased region" description="Polar residues" evidence="3">
    <location>
        <begin position="1004"/>
        <end position="1039"/>
    </location>
</feature>
<evidence type="ECO:0000313" key="6">
    <source>
        <dbReference type="Proteomes" id="UP000481153"/>
    </source>
</evidence>